<dbReference type="EMBL" id="QNQU01000004">
    <property type="protein sequence ID" value="RBQ09946.1"/>
    <property type="molecule type" value="Genomic_DNA"/>
</dbReference>
<accession>A0A366L7W3</accession>
<keyword evidence="2" id="KW-1185">Reference proteome</keyword>
<dbReference type="RefSeq" id="WP_113947881.1">
    <property type="nucleotide sequence ID" value="NZ_QNQU01000004.1"/>
</dbReference>
<comment type="caution">
    <text evidence="1">The sequence shown here is derived from an EMBL/GenBank/DDBJ whole genome shotgun (WGS) entry which is preliminary data.</text>
</comment>
<dbReference type="OrthoDB" id="9816539at2"/>
<dbReference type="AlphaFoldDB" id="A0A366L7W3"/>
<dbReference type="SUPFAM" id="SSF160631">
    <property type="entry name" value="SMI1/KNR4-like"/>
    <property type="match status" value="1"/>
</dbReference>
<evidence type="ECO:0000313" key="1">
    <source>
        <dbReference type="EMBL" id="RBQ09946.1"/>
    </source>
</evidence>
<organism evidence="1 2">
    <name type="scientific">Pedobacter miscanthi</name>
    <dbReference type="NCBI Taxonomy" id="2259170"/>
    <lineage>
        <taxon>Bacteria</taxon>
        <taxon>Pseudomonadati</taxon>
        <taxon>Bacteroidota</taxon>
        <taxon>Sphingobacteriia</taxon>
        <taxon>Sphingobacteriales</taxon>
        <taxon>Sphingobacteriaceae</taxon>
        <taxon>Pedobacter</taxon>
    </lineage>
</organism>
<evidence type="ECO:0000313" key="2">
    <source>
        <dbReference type="Proteomes" id="UP000252081"/>
    </source>
</evidence>
<dbReference type="InterPro" id="IPR037883">
    <property type="entry name" value="Knr4/Smi1-like_sf"/>
</dbReference>
<evidence type="ECO:0008006" key="3">
    <source>
        <dbReference type="Google" id="ProtNLM"/>
    </source>
</evidence>
<reference evidence="1 2" key="1">
    <citation type="submission" date="2018-07" db="EMBL/GenBank/DDBJ databases">
        <title>A draft genome of a endophytic bacteria, a new species of Pedobacter.</title>
        <authorList>
            <person name="Zhang Z.D."/>
            <person name="Chen Z.J."/>
        </authorList>
    </citation>
    <scope>NUCLEOTIDE SEQUENCE [LARGE SCALE GENOMIC DNA]</scope>
    <source>
        <strain evidence="1 2">RS10</strain>
    </source>
</reference>
<name>A0A366L7W3_9SPHI</name>
<proteinExistence type="predicted"/>
<dbReference type="Proteomes" id="UP000252081">
    <property type="component" value="Unassembled WGS sequence"/>
</dbReference>
<sequence length="184" mass="20727">MNTYEKILQGIPSQVAIPAALEKLCNWTDENGYPISGYFELRADDGATMQYWLGFNNVSDRFGIFGAGGDGSLYAFWIDDENNQKIVHLGSEGGELYILAENFIDFLRLLAIGYDEIGFADLSMAIEEWNTAIGQEKDAGINPKFRAWVEKEFNVQVPVRGSEIADFNNVAFKNWIEEQVTKYA</sequence>
<protein>
    <recommendedName>
        <fullName evidence="3">SMI1/KNR4 family protein</fullName>
    </recommendedName>
</protein>
<gene>
    <name evidence="1" type="ORF">DRW42_05755</name>
</gene>